<dbReference type="PROSITE" id="PS50004">
    <property type="entry name" value="C2"/>
    <property type="match status" value="1"/>
</dbReference>
<evidence type="ECO:0000313" key="4">
    <source>
        <dbReference type="Ensembl" id="ENSNMLP00000028335.1"/>
    </source>
</evidence>
<organism evidence="4 5">
    <name type="scientific">Neogobius melanostomus</name>
    <name type="common">round goby</name>
    <dbReference type="NCBI Taxonomy" id="47308"/>
    <lineage>
        <taxon>Eukaryota</taxon>
        <taxon>Metazoa</taxon>
        <taxon>Chordata</taxon>
        <taxon>Craniata</taxon>
        <taxon>Vertebrata</taxon>
        <taxon>Euteleostomi</taxon>
        <taxon>Actinopterygii</taxon>
        <taxon>Neopterygii</taxon>
        <taxon>Teleostei</taxon>
        <taxon>Neoteleostei</taxon>
        <taxon>Acanthomorphata</taxon>
        <taxon>Gobiaria</taxon>
        <taxon>Gobiiformes</taxon>
        <taxon>Gobioidei</taxon>
        <taxon>Gobiidae</taxon>
        <taxon>Benthophilinae</taxon>
        <taxon>Neogobiini</taxon>
        <taxon>Neogobius</taxon>
    </lineage>
</organism>
<dbReference type="GO" id="GO:0022829">
    <property type="term" value="F:wide pore channel activity"/>
    <property type="evidence" value="ECO:0007669"/>
    <property type="project" value="TreeGrafter"/>
</dbReference>
<accession>A0A8C6TYH2</accession>
<dbReference type="GO" id="GO:0051607">
    <property type="term" value="P:defense response to virus"/>
    <property type="evidence" value="ECO:0007669"/>
    <property type="project" value="TreeGrafter"/>
</dbReference>
<reference evidence="4" key="1">
    <citation type="submission" date="2025-08" db="UniProtKB">
        <authorList>
            <consortium name="Ensembl"/>
        </authorList>
    </citation>
    <scope>IDENTIFICATION</scope>
</reference>
<dbReference type="GO" id="GO:0016020">
    <property type="term" value="C:membrane"/>
    <property type="evidence" value="ECO:0007669"/>
    <property type="project" value="TreeGrafter"/>
</dbReference>
<keyword evidence="5" id="KW-1185">Reference proteome</keyword>
<name>A0A8C6TYH2_9GOBI</name>
<protein>
    <recommendedName>
        <fullName evidence="3">C2 domain-containing protein</fullName>
    </recommendedName>
</protein>
<dbReference type="Proteomes" id="UP000694523">
    <property type="component" value="Unplaced"/>
</dbReference>
<feature type="chain" id="PRO_5034357514" description="C2 domain-containing protein" evidence="2">
    <location>
        <begin position="17"/>
        <end position="126"/>
    </location>
</feature>
<evidence type="ECO:0000259" key="3">
    <source>
        <dbReference type="PROSITE" id="PS50004"/>
    </source>
</evidence>
<dbReference type="SMART" id="SM00239">
    <property type="entry name" value="C2"/>
    <property type="match status" value="1"/>
</dbReference>
<dbReference type="InterPro" id="IPR035892">
    <property type="entry name" value="C2_domain_sf"/>
</dbReference>
<dbReference type="SUPFAM" id="SSF49562">
    <property type="entry name" value="C2 domain (Calcium/lipid-binding domain, CaLB)"/>
    <property type="match status" value="1"/>
</dbReference>
<dbReference type="PANTHER" id="PTHR46096:SF3">
    <property type="entry name" value="PERFORIN-1"/>
    <property type="match status" value="1"/>
</dbReference>
<dbReference type="Ensembl" id="ENSNMLT00000031640.1">
    <property type="protein sequence ID" value="ENSNMLP00000028335.1"/>
    <property type="gene ID" value="ENSNMLG00000018026.1"/>
</dbReference>
<dbReference type="GO" id="GO:0001913">
    <property type="term" value="P:T cell mediated cytotoxicity"/>
    <property type="evidence" value="ECO:0007669"/>
    <property type="project" value="TreeGrafter"/>
</dbReference>
<evidence type="ECO:0000256" key="1">
    <source>
        <dbReference type="ARBA" id="ARBA00022729"/>
    </source>
</evidence>
<reference evidence="4" key="2">
    <citation type="submission" date="2025-09" db="UniProtKB">
        <authorList>
            <consortium name="Ensembl"/>
        </authorList>
    </citation>
    <scope>IDENTIFICATION</scope>
</reference>
<proteinExistence type="predicted"/>
<evidence type="ECO:0000313" key="5">
    <source>
        <dbReference type="Proteomes" id="UP000694523"/>
    </source>
</evidence>
<dbReference type="InterPro" id="IPR052784">
    <property type="entry name" value="Perforin-1_pore-forming"/>
</dbReference>
<dbReference type="InterPro" id="IPR000008">
    <property type="entry name" value="C2_dom"/>
</dbReference>
<dbReference type="PANTHER" id="PTHR46096">
    <property type="entry name" value="PERFORIN-1"/>
    <property type="match status" value="1"/>
</dbReference>
<feature type="domain" description="C2" evidence="3">
    <location>
        <begin position="1"/>
        <end position="115"/>
    </location>
</feature>
<feature type="signal peptide" evidence="2">
    <location>
        <begin position="1"/>
        <end position="16"/>
    </location>
</feature>
<dbReference type="Gene3D" id="2.60.40.150">
    <property type="entry name" value="C2 domain"/>
    <property type="match status" value="1"/>
</dbReference>
<dbReference type="GO" id="GO:0001771">
    <property type="term" value="P:immunological synapse formation"/>
    <property type="evidence" value="ECO:0007669"/>
    <property type="project" value="TreeGrafter"/>
</dbReference>
<dbReference type="AlphaFoldDB" id="A0A8C6TYH2"/>
<dbReference type="Pfam" id="PF00168">
    <property type="entry name" value="C2"/>
    <property type="match status" value="1"/>
</dbReference>
<keyword evidence="1 2" id="KW-0732">Signal</keyword>
<sequence>MRCICLLLLLCAVCWAQTQLRVSNLRAKGLPQDVLGITDGYVKVFYRSELLGQTEVRKNEANPWWREDFVYVYANPNNPVRLEVHDKDLIWDDLVGTCHAVVQPGTHQDQCELEQGGVLFYEYTLG</sequence>
<evidence type="ECO:0000256" key="2">
    <source>
        <dbReference type="SAM" id="SignalP"/>
    </source>
</evidence>